<organism evidence="2">
    <name type="scientific">marine sediment metagenome</name>
    <dbReference type="NCBI Taxonomy" id="412755"/>
    <lineage>
        <taxon>unclassified sequences</taxon>
        <taxon>metagenomes</taxon>
        <taxon>ecological metagenomes</taxon>
    </lineage>
</organism>
<dbReference type="AlphaFoldDB" id="X1S5T2"/>
<protein>
    <submittedName>
        <fullName evidence="2">Uncharacterized protein</fullName>
    </submittedName>
</protein>
<reference evidence="2" key="1">
    <citation type="journal article" date="2014" name="Front. Microbiol.">
        <title>High frequency of phylogenetically diverse reductive dehalogenase-homologous genes in deep subseafloor sedimentary metagenomes.</title>
        <authorList>
            <person name="Kawai M."/>
            <person name="Futagami T."/>
            <person name="Toyoda A."/>
            <person name="Takaki Y."/>
            <person name="Nishi S."/>
            <person name="Hori S."/>
            <person name="Arai W."/>
            <person name="Tsubouchi T."/>
            <person name="Morono Y."/>
            <person name="Uchiyama I."/>
            <person name="Ito T."/>
            <person name="Fujiyama A."/>
            <person name="Inagaki F."/>
            <person name="Takami H."/>
        </authorList>
    </citation>
    <scope>NUCLEOTIDE SEQUENCE</scope>
    <source>
        <strain evidence="2">Expedition CK06-06</strain>
    </source>
</reference>
<evidence type="ECO:0000313" key="2">
    <source>
        <dbReference type="EMBL" id="GAI70810.1"/>
    </source>
</evidence>
<feature type="region of interest" description="Disordered" evidence="1">
    <location>
        <begin position="1"/>
        <end position="71"/>
    </location>
</feature>
<accession>X1S5T2</accession>
<gene>
    <name evidence="2" type="ORF">S12H4_06682</name>
</gene>
<comment type="caution">
    <text evidence="2">The sequence shown here is derived from an EMBL/GenBank/DDBJ whole genome shotgun (WGS) entry which is preliminary data.</text>
</comment>
<dbReference type="EMBL" id="BARW01002376">
    <property type="protein sequence ID" value="GAI70810.1"/>
    <property type="molecule type" value="Genomic_DNA"/>
</dbReference>
<name>X1S5T2_9ZZZZ</name>
<sequence length="71" mass="7451">MAMKATDYPNRKPLPVPTDDLTPKGKGPSRANKKGGIKPVSTPAFVHRQDVGPGAETAPSMPGLKTPTTKI</sequence>
<proteinExistence type="predicted"/>
<evidence type="ECO:0000256" key="1">
    <source>
        <dbReference type="SAM" id="MobiDB-lite"/>
    </source>
</evidence>